<dbReference type="KEGG" id="bse:Bsel_0477"/>
<proteinExistence type="predicted"/>
<dbReference type="AlphaFoldDB" id="D6XXF8"/>
<feature type="transmembrane region" description="Helical" evidence="1">
    <location>
        <begin position="53"/>
        <end position="75"/>
    </location>
</feature>
<gene>
    <name evidence="2" type="ordered locus">Bsel_0477</name>
</gene>
<reference evidence="2" key="1">
    <citation type="submission" date="2009-10" db="EMBL/GenBank/DDBJ databases">
        <title>Complete sequence of Bacillus selenitireducens MLS10.</title>
        <authorList>
            <consortium name="US DOE Joint Genome Institute"/>
            <person name="Lucas S."/>
            <person name="Copeland A."/>
            <person name="Lapidus A."/>
            <person name="Glavina del Rio T."/>
            <person name="Dalin E."/>
            <person name="Tice H."/>
            <person name="Bruce D."/>
            <person name="Goodwin L."/>
            <person name="Pitluck S."/>
            <person name="Sims D."/>
            <person name="Brettin T."/>
            <person name="Detter J.C."/>
            <person name="Han C."/>
            <person name="Larimer F."/>
            <person name="Land M."/>
            <person name="Hauser L."/>
            <person name="Kyrpides N."/>
            <person name="Ovchinnikova G."/>
            <person name="Stolz J."/>
        </authorList>
    </citation>
    <scope>NUCLEOTIDE SEQUENCE [LARGE SCALE GENOMIC DNA]</scope>
    <source>
        <strain evidence="2">MLS10</strain>
    </source>
</reference>
<accession>D6XXF8</accession>
<dbReference type="Pfam" id="PF12650">
    <property type="entry name" value="DUF3784"/>
    <property type="match status" value="1"/>
</dbReference>
<name>D6XXF8_BACIE</name>
<dbReference type="InterPro" id="IPR017259">
    <property type="entry name" value="UCP037672"/>
</dbReference>
<sequence length="247" mass="27637">MVVLHVIQLVMGLTLSGIGYLLLQGKMHSLVSGFASRSEQEQKDMLEAGYMTVTGRGLFLSGAVLLIGLVFGLMGLFQANFFMWGVFLLVLFVTAYRGIAREPERTRKRNRIVMHVTVVFTAGVLIFVTIAGFSDNDLIVRDDSFEVSGLYGDTWSLDDVEAVSLETDGPSITMRTNGFSFGSTVKGRFRLSDGGRALLFLELDEQPFLRIELDDDTVWIHDGDRDVTESWYDELTERLADREGEVR</sequence>
<dbReference type="OrthoDB" id="2082701at2"/>
<evidence type="ECO:0000256" key="1">
    <source>
        <dbReference type="SAM" id="Phobius"/>
    </source>
</evidence>
<dbReference type="eggNOG" id="ENOG5030XBB">
    <property type="taxonomic scope" value="Bacteria"/>
</dbReference>
<dbReference type="Proteomes" id="UP000000271">
    <property type="component" value="Chromosome"/>
</dbReference>
<dbReference type="EMBL" id="CP001791">
    <property type="protein sequence ID" value="ADH98015.1"/>
    <property type="molecule type" value="Genomic_DNA"/>
</dbReference>
<dbReference type="HOGENOM" id="CLU_097844_0_0_9"/>
<keyword evidence="3" id="KW-1185">Reference proteome</keyword>
<feature type="transmembrane region" description="Helical" evidence="1">
    <location>
        <begin position="6"/>
        <end position="23"/>
    </location>
</feature>
<feature type="transmembrane region" description="Helical" evidence="1">
    <location>
        <begin position="81"/>
        <end position="100"/>
    </location>
</feature>
<dbReference type="RefSeq" id="WP_013171444.1">
    <property type="nucleotide sequence ID" value="NC_014219.1"/>
</dbReference>
<evidence type="ECO:0000313" key="2">
    <source>
        <dbReference type="EMBL" id="ADH98015.1"/>
    </source>
</evidence>
<protein>
    <recommendedName>
        <fullName evidence="4">DUF3784 domain-containing protein</fullName>
    </recommendedName>
</protein>
<keyword evidence="1" id="KW-0472">Membrane</keyword>
<keyword evidence="1" id="KW-1133">Transmembrane helix</keyword>
<evidence type="ECO:0000313" key="3">
    <source>
        <dbReference type="Proteomes" id="UP000000271"/>
    </source>
</evidence>
<feature type="transmembrane region" description="Helical" evidence="1">
    <location>
        <begin position="112"/>
        <end position="133"/>
    </location>
</feature>
<dbReference type="STRING" id="439292.Bsel_0477"/>
<evidence type="ECO:0008006" key="4">
    <source>
        <dbReference type="Google" id="ProtNLM"/>
    </source>
</evidence>
<organism evidence="2 3">
    <name type="scientific">Bacillus selenitireducens (strain ATCC 700615 / DSM 15326 / MLS10)</name>
    <dbReference type="NCBI Taxonomy" id="439292"/>
    <lineage>
        <taxon>Bacteria</taxon>
        <taxon>Bacillati</taxon>
        <taxon>Bacillota</taxon>
        <taxon>Bacilli</taxon>
        <taxon>Bacillales</taxon>
        <taxon>Bacillaceae</taxon>
        <taxon>Salisediminibacterium</taxon>
    </lineage>
</organism>
<keyword evidence="1" id="KW-0812">Transmembrane</keyword>